<evidence type="ECO:0000313" key="3">
    <source>
        <dbReference type="EMBL" id="KAA0975775.1"/>
    </source>
</evidence>
<evidence type="ECO:0000313" key="4">
    <source>
        <dbReference type="Proteomes" id="UP000323856"/>
    </source>
</evidence>
<dbReference type="PANTHER" id="PTHR43540">
    <property type="entry name" value="PEROXYUREIDOACRYLATE/UREIDOACRYLATE AMIDOHYDROLASE-RELATED"/>
    <property type="match status" value="1"/>
</dbReference>
<evidence type="ECO:0000256" key="1">
    <source>
        <dbReference type="ARBA" id="ARBA00022801"/>
    </source>
</evidence>
<dbReference type="AlphaFoldDB" id="A0A5B0EC42"/>
<sequence length="184" mass="19949">MSTFSDRNRTALIVIDVQNDVVAEAYRREETIENISTLVIRARAARTPVIWVQHSDEELVKGSPGWEIVPELSPAADEPRIEKIYGDSFEATNLEQTLASAGVGKLVVSGAESDACIRSTVHGGFTRGYDVTLVSDAHTTSDMTEWGAPAPEVAISHINLYWQFQGAPQRTAAVVATDSVDFGS</sequence>
<dbReference type="OrthoDB" id="3174612at2"/>
<dbReference type="SUPFAM" id="SSF52499">
    <property type="entry name" value="Isochorismatase-like hydrolases"/>
    <property type="match status" value="1"/>
</dbReference>
<dbReference type="Gene3D" id="3.40.50.850">
    <property type="entry name" value="Isochorismatase-like"/>
    <property type="match status" value="1"/>
</dbReference>
<dbReference type="GO" id="GO:0016787">
    <property type="term" value="F:hydrolase activity"/>
    <property type="evidence" value="ECO:0007669"/>
    <property type="project" value="UniProtKB-KW"/>
</dbReference>
<reference evidence="3 4" key="1">
    <citation type="submission" date="2019-07" db="EMBL/GenBank/DDBJ databases">
        <title>Analysis of the biochemical properties, biological activity and biotechnological potential of siderophores and biosurfactants produced by Antarctic psychrotolerant bacteria.</title>
        <authorList>
            <person name="Styczynski M."/>
            <person name="Krucon T."/>
            <person name="Decewicz P."/>
            <person name="Dziewit L."/>
        </authorList>
    </citation>
    <scope>NUCLEOTIDE SEQUENCE [LARGE SCALE GENOMIC DNA]</scope>
    <source>
        <strain evidence="3 4">ANT_H27</strain>
    </source>
</reference>
<evidence type="ECO:0000259" key="2">
    <source>
        <dbReference type="Pfam" id="PF00857"/>
    </source>
</evidence>
<dbReference type="EMBL" id="VOBL01000014">
    <property type="protein sequence ID" value="KAA0975775.1"/>
    <property type="molecule type" value="Genomic_DNA"/>
</dbReference>
<gene>
    <name evidence="3" type="ORF">FQ154_13310</name>
</gene>
<dbReference type="InterPro" id="IPR050272">
    <property type="entry name" value="Isochorismatase-like_hydrls"/>
</dbReference>
<name>A0A5B0EC42_9MICC</name>
<proteinExistence type="predicted"/>
<dbReference type="Pfam" id="PF00857">
    <property type="entry name" value="Isochorismatase"/>
    <property type="match status" value="1"/>
</dbReference>
<accession>A0A5B0EC42</accession>
<organism evidence="3 4">
    <name type="scientific">Paeniglutamicibacter gangotriensis</name>
    <dbReference type="NCBI Taxonomy" id="254787"/>
    <lineage>
        <taxon>Bacteria</taxon>
        <taxon>Bacillati</taxon>
        <taxon>Actinomycetota</taxon>
        <taxon>Actinomycetes</taxon>
        <taxon>Micrococcales</taxon>
        <taxon>Micrococcaceae</taxon>
        <taxon>Paeniglutamicibacter</taxon>
    </lineage>
</organism>
<comment type="caution">
    <text evidence="3">The sequence shown here is derived from an EMBL/GenBank/DDBJ whole genome shotgun (WGS) entry which is preliminary data.</text>
</comment>
<dbReference type="CDD" id="cd01014">
    <property type="entry name" value="nicotinamidase_related"/>
    <property type="match status" value="1"/>
</dbReference>
<keyword evidence="1 3" id="KW-0378">Hydrolase</keyword>
<feature type="domain" description="Isochorismatase-like" evidence="2">
    <location>
        <begin position="10"/>
        <end position="145"/>
    </location>
</feature>
<dbReference type="Proteomes" id="UP000323856">
    <property type="component" value="Unassembled WGS sequence"/>
</dbReference>
<dbReference type="InterPro" id="IPR000868">
    <property type="entry name" value="Isochorismatase-like_dom"/>
</dbReference>
<protein>
    <submittedName>
        <fullName evidence="3">Cysteine hydrolase</fullName>
    </submittedName>
</protein>
<dbReference type="InterPro" id="IPR036380">
    <property type="entry name" value="Isochorismatase-like_sf"/>
</dbReference>
<dbReference type="RefSeq" id="WP_007271426.1">
    <property type="nucleotide sequence ID" value="NZ_JBITUG010000005.1"/>
</dbReference>